<dbReference type="EMBL" id="JBHTLD010000042">
    <property type="protein sequence ID" value="MFD1185909.1"/>
    <property type="molecule type" value="Genomic_DNA"/>
</dbReference>
<dbReference type="RefSeq" id="WP_377524445.1">
    <property type="nucleotide sequence ID" value="NZ_JBHTLD010000042.1"/>
</dbReference>
<sequence>MFLSNTKTFLLTLFILFASTAIAQQTPVDTVKAWDFSGVGTLNFSQVSLTNWAAGGQNSLSVLGITNLRADYKQGKSTWNNSLDFTYGLVKLEGNRMQKSDDKLELNLKYGYRASKRWYYTGQLNLKTQLTPTYSVTRDTLLSSFFSPAYILTSIGMDYKPNDKLSVFISPLTGKYTIVKSQYLADRGFFGVEPADKDSEGNIIPGTGEHFRKEFGGYVNIRYKNEIIENITWQSKLDLFTNYLQNPQNVDVNWENLVSFKVNKLISATLFAHLIYDDDVKVNVDRNDDGQIDGKGPRIQLKQTLGIGVSYKFK</sequence>
<name>A0ABW3SMD1_9BACT</name>
<accession>A0ABW3SMD1</accession>
<feature type="chain" id="PRO_5046597275" evidence="1">
    <location>
        <begin position="24"/>
        <end position="314"/>
    </location>
</feature>
<dbReference type="Proteomes" id="UP001597094">
    <property type="component" value="Unassembled WGS sequence"/>
</dbReference>
<comment type="caution">
    <text evidence="2">The sequence shown here is derived from an EMBL/GenBank/DDBJ whole genome shotgun (WGS) entry which is preliminary data.</text>
</comment>
<keyword evidence="3" id="KW-1185">Reference proteome</keyword>
<evidence type="ECO:0000313" key="2">
    <source>
        <dbReference type="EMBL" id="MFD1185909.1"/>
    </source>
</evidence>
<evidence type="ECO:0000256" key="1">
    <source>
        <dbReference type="SAM" id="SignalP"/>
    </source>
</evidence>
<evidence type="ECO:0000313" key="3">
    <source>
        <dbReference type="Proteomes" id="UP001597094"/>
    </source>
</evidence>
<proteinExistence type="predicted"/>
<protein>
    <submittedName>
        <fullName evidence="2">DUF3078 domain-containing protein</fullName>
    </submittedName>
</protein>
<dbReference type="InterPro" id="IPR021428">
    <property type="entry name" value="DUF3078"/>
</dbReference>
<feature type="signal peptide" evidence="1">
    <location>
        <begin position="1"/>
        <end position="23"/>
    </location>
</feature>
<organism evidence="2 3">
    <name type="scientific">Pontibacter rugosus</name>
    <dbReference type="NCBI Taxonomy" id="1745966"/>
    <lineage>
        <taxon>Bacteria</taxon>
        <taxon>Pseudomonadati</taxon>
        <taxon>Bacteroidota</taxon>
        <taxon>Cytophagia</taxon>
        <taxon>Cytophagales</taxon>
        <taxon>Hymenobacteraceae</taxon>
        <taxon>Pontibacter</taxon>
    </lineage>
</organism>
<dbReference type="Pfam" id="PF11276">
    <property type="entry name" value="DUF3078"/>
    <property type="match status" value="1"/>
</dbReference>
<reference evidence="3" key="1">
    <citation type="journal article" date="2019" name="Int. J. Syst. Evol. Microbiol.">
        <title>The Global Catalogue of Microorganisms (GCM) 10K type strain sequencing project: providing services to taxonomists for standard genome sequencing and annotation.</title>
        <authorList>
            <consortium name="The Broad Institute Genomics Platform"/>
            <consortium name="The Broad Institute Genome Sequencing Center for Infectious Disease"/>
            <person name="Wu L."/>
            <person name="Ma J."/>
        </authorList>
    </citation>
    <scope>NUCLEOTIDE SEQUENCE [LARGE SCALE GENOMIC DNA]</scope>
    <source>
        <strain evidence="3">JCM 31319</strain>
    </source>
</reference>
<keyword evidence="1" id="KW-0732">Signal</keyword>
<gene>
    <name evidence="2" type="ORF">ACFQ2O_06805</name>
</gene>